<gene>
    <name evidence="3" type="ORF">PFFCH_00828</name>
</gene>
<protein>
    <submittedName>
        <fullName evidence="3">Uncharacterized protein</fullName>
    </submittedName>
</protein>
<keyword evidence="1" id="KW-0175">Coiled coil</keyword>
<evidence type="ECO:0000313" key="4">
    <source>
        <dbReference type="Proteomes" id="UP000030656"/>
    </source>
</evidence>
<evidence type="ECO:0000256" key="1">
    <source>
        <dbReference type="SAM" id="Coils"/>
    </source>
</evidence>
<accession>A0A024VV26</accession>
<organism evidence="3 4">
    <name type="scientific">Plasmodium falciparum FCH/4</name>
    <dbReference type="NCBI Taxonomy" id="1036724"/>
    <lineage>
        <taxon>Eukaryota</taxon>
        <taxon>Sar</taxon>
        <taxon>Alveolata</taxon>
        <taxon>Apicomplexa</taxon>
        <taxon>Aconoidasida</taxon>
        <taxon>Haemosporida</taxon>
        <taxon>Plasmodiidae</taxon>
        <taxon>Plasmodium</taxon>
        <taxon>Plasmodium (Laverania)</taxon>
    </lineage>
</organism>
<name>A0A024VV26_PLAFA</name>
<feature type="compositionally biased region" description="Low complexity" evidence="2">
    <location>
        <begin position="194"/>
        <end position="214"/>
    </location>
</feature>
<evidence type="ECO:0000313" key="3">
    <source>
        <dbReference type="EMBL" id="ETW31741.1"/>
    </source>
</evidence>
<feature type="region of interest" description="Disordered" evidence="2">
    <location>
        <begin position="1"/>
        <end position="47"/>
    </location>
</feature>
<feature type="region of interest" description="Disordered" evidence="2">
    <location>
        <begin position="167"/>
        <end position="214"/>
    </location>
</feature>
<dbReference type="AlphaFoldDB" id="A0A024VV26"/>
<dbReference type="EMBL" id="KI927826">
    <property type="protein sequence ID" value="ETW31741.1"/>
    <property type="molecule type" value="Genomic_DNA"/>
</dbReference>
<feature type="region of interest" description="Disordered" evidence="2">
    <location>
        <begin position="355"/>
        <end position="376"/>
    </location>
</feature>
<evidence type="ECO:0000256" key="2">
    <source>
        <dbReference type="SAM" id="MobiDB-lite"/>
    </source>
</evidence>
<reference evidence="3 4" key="1">
    <citation type="submission" date="2013-02" db="EMBL/GenBank/DDBJ databases">
        <title>The Genome Annotation of Plasmodium falciparum FCH/4.</title>
        <authorList>
            <consortium name="The Broad Institute Genome Sequencing Platform"/>
            <consortium name="The Broad Institute Genome Sequencing Center for Infectious Disease"/>
            <person name="Neafsey D."/>
            <person name="Hoffman S."/>
            <person name="Volkman S."/>
            <person name="Rosenthal P."/>
            <person name="Walker B."/>
            <person name="Young S.K."/>
            <person name="Zeng Q."/>
            <person name="Gargeya S."/>
            <person name="Fitzgerald M."/>
            <person name="Haas B."/>
            <person name="Abouelleil A."/>
            <person name="Allen A.W."/>
            <person name="Alvarado L."/>
            <person name="Arachchi H.M."/>
            <person name="Berlin A.M."/>
            <person name="Chapman S.B."/>
            <person name="Gainer-Dewar J."/>
            <person name="Goldberg J."/>
            <person name="Griggs A."/>
            <person name="Gujja S."/>
            <person name="Hansen M."/>
            <person name="Howarth C."/>
            <person name="Imamovic A."/>
            <person name="Ireland A."/>
            <person name="Larimer J."/>
            <person name="McCowan C."/>
            <person name="Murphy C."/>
            <person name="Pearson M."/>
            <person name="Poon T.W."/>
            <person name="Priest M."/>
            <person name="Roberts A."/>
            <person name="Saif S."/>
            <person name="Shea T."/>
            <person name="Sisk P."/>
            <person name="Sykes S."/>
            <person name="Wortman J."/>
            <person name="Nusbaum C."/>
            <person name="Birren B."/>
        </authorList>
    </citation>
    <scope>NUCLEOTIDE SEQUENCE [LARGE SCALE GENOMIC DNA]</scope>
    <source>
        <strain evidence="3 4">FCH/4</strain>
    </source>
</reference>
<feature type="coiled-coil region" evidence="1">
    <location>
        <begin position="136"/>
        <end position="163"/>
    </location>
</feature>
<reference evidence="3 4" key="2">
    <citation type="submission" date="2013-02" db="EMBL/GenBank/DDBJ databases">
        <title>The Genome Sequence of Plasmodium falciparum FCH/4.</title>
        <authorList>
            <consortium name="The Broad Institute Genome Sequencing Platform"/>
            <consortium name="The Broad Institute Genome Sequencing Center for Infectious Disease"/>
            <person name="Neafsey D."/>
            <person name="Cheeseman I."/>
            <person name="Volkman S."/>
            <person name="Adams J."/>
            <person name="Walker B."/>
            <person name="Young S.K."/>
            <person name="Zeng Q."/>
            <person name="Gargeya S."/>
            <person name="Fitzgerald M."/>
            <person name="Haas B."/>
            <person name="Abouelleil A."/>
            <person name="Alvarado L."/>
            <person name="Arachchi H.M."/>
            <person name="Berlin A.M."/>
            <person name="Chapman S.B."/>
            <person name="Dewar J."/>
            <person name="Goldberg J."/>
            <person name="Griggs A."/>
            <person name="Gujja S."/>
            <person name="Hansen M."/>
            <person name="Howarth C."/>
            <person name="Imamovic A."/>
            <person name="Larimer J."/>
            <person name="McCowan C."/>
            <person name="Murphy C."/>
            <person name="Neiman D."/>
            <person name="Pearson M."/>
            <person name="Priest M."/>
            <person name="Roberts A."/>
            <person name="Saif S."/>
            <person name="Shea T."/>
            <person name="Sisk P."/>
            <person name="Sykes S."/>
            <person name="Wortman J."/>
            <person name="Nusbaum C."/>
            <person name="Birren B."/>
        </authorList>
    </citation>
    <scope>NUCLEOTIDE SEQUENCE [LARGE SCALE GENOMIC DNA]</scope>
    <source>
        <strain evidence="3 4">FCH/4</strain>
    </source>
</reference>
<feature type="compositionally biased region" description="Basic and acidic residues" evidence="2">
    <location>
        <begin position="362"/>
        <end position="376"/>
    </location>
</feature>
<proteinExistence type="predicted"/>
<feature type="compositionally biased region" description="Basic and acidic residues" evidence="2">
    <location>
        <begin position="167"/>
        <end position="177"/>
    </location>
</feature>
<dbReference type="Proteomes" id="UP000030656">
    <property type="component" value="Unassembled WGS sequence"/>
</dbReference>
<sequence length="376" mass="44581">MDNKKEKDIIYDNQNEKNKSCDNQNEKNKSCDNKNEKNKSCDNKNEKNKICDNKNKFYNLDKKMNKVDEDMKIKEQVNNKDIMSSDNMKKKNIHDDNDEIKKKNYNKLRRKLKNLNYTEYLCVLCTPLVQIIFDDLIQAIHNFQKLSDKYEELQQKFKVLKNEEIREGEEKDKKDDTNEQAGQMGKDKDDNQIKHNNNNNNNNNNTRNDNINGDGNNPVLCEMYENKIKELNKRLDEECKLKEYYILENKKLEISLNIIKPNKKKEDDEEENDTSSYELLHCDTHDSNYNRITSYDDIELDKKKKMYERMGKKVLKSKQPSIINDHTLSLGKELSYYKNLCKEFKIELELLKNGHKGGSTTKMEDNMAEGDKMKET</sequence>